<feature type="compositionally biased region" description="Low complexity" evidence="3">
    <location>
        <begin position="107"/>
        <end position="128"/>
    </location>
</feature>
<evidence type="ECO:0000313" key="6">
    <source>
        <dbReference type="Proteomes" id="UP000001744"/>
    </source>
</evidence>
<proteinExistence type="inferred from homology"/>
<dbReference type="PANTHER" id="PTHR10358">
    <property type="entry name" value="ENDOSULFINE"/>
    <property type="match status" value="1"/>
</dbReference>
<name>B6K3W5_SCHJY</name>
<dbReference type="GO" id="GO:1905287">
    <property type="term" value="P:positive regulation of G2/M transition of mitotic cell cycle involved in cellular response to nitrogen starvation"/>
    <property type="evidence" value="ECO:0007669"/>
    <property type="project" value="EnsemblFungi"/>
</dbReference>
<dbReference type="GO" id="GO:1902472">
    <property type="term" value="P:regulation of mitotic cytokinesis, division site positioning"/>
    <property type="evidence" value="ECO:0007669"/>
    <property type="project" value="EnsemblFungi"/>
</dbReference>
<evidence type="ECO:0000256" key="1">
    <source>
        <dbReference type="ARBA" id="ARBA00010520"/>
    </source>
</evidence>
<dbReference type="Proteomes" id="UP000001744">
    <property type="component" value="Unassembled WGS sequence"/>
</dbReference>
<comment type="function">
    <text evidence="2">Plays an essential role in initiation of the G0 program by preventing the degradation of specific nutrient-regulated mRNAs via the 5'-3' mRNA decay pathway.</text>
</comment>
<dbReference type="VEuPathDB" id="FungiDB:SJAG_03309"/>
<dbReference type="PANTHER" id="PTHR10358:SF6">
    <property type="entry name" value="ENDOSULFINE, ISOFORM A"/>
    <property type="match status" value="1"/>
</dbReference>
<feature type="compositionally biased region" description="Polar residues" evidence="3">
    <location>
        <begin position="129"/>
        <end position="140"/>
    </location>
</feature>
<dbReference type="RefSeq" id="XP_002174465.1">
    <property type="nucleotide sequence ID" value="XM_002174429.2"/>
</dbReference>
<protein>
    <recommendedName>
        <fullName evidence="2">mRNA stability protein</fullName>
    </recommendedName>
</protein>
<dbReference type="OMA" id="LQQGRKY"/>
<reference evidence="4 6" key="1">
    <citation type="journal article" date="2011" name="Science">
        <title>Comparative functional genomics of the fission yeasts.</title>
        <authorList>
            <person name="Rhind N."/>
            <person name="Chen Z."/>
            <person name="Yassour M."/>
            <person name="Thompson D.A."/>
            <person name="Haas B.J."/>
            <person name="Habib N."/>
            <person name="Wapinski I."/>
            <person name="Roy S."/>
            <person name="Lin M.F."/>
            <person name="Heiman D.I."/>
            <person name="Young S.K."/>
            <person name="Furuya K."/>
            <person name="Guo Y."/>
            <person name="Pidoux A."/>
            <person name="Chen H.M."/>
            <person name="Robbertse B."/>
            <person name="Goldberg J.M."/>
            <person name="Aoki K."/>
            <person name="Bayne E.H."/>
            <person name="Berlin A.M."/>
            <person name="Desjardins C.A."/>
            <person name="Dobbs E."/>
            <person name="Dukaj L."/>
            <person name="Fan L."/>
            <person name="FitzGerald M.G."/>
            <person name="French C."/>
            <person name="Gujja S."/>
            <person name="Hansen K."/>
            <person name="Keifenheim D."/>
            <person name="Levin J.Z."/>
            <person name="Mosher R.A."/>
            <person name="Mueller C.A."/>
            <person name="Pfiffner J."/>
            <person name="Priest M."/>
            <person name="Russ C."/>
            <person name="Smialowska A."/>
            <person name="Swoboda P."/>
            <person name="Sykes S.M."/>
            <person name="Vaughn M."/>
            <person name="Vengrova S."/>
            <person name="Yoder R."/>
            <person name="Zeng Q."/>
            <person name="Allshire R."/>
            <person name="Baulcombe D."/>
            <person name="Birren B.W."/>
            <person name="Brown W."/>
            <person name="Ekwall K."/>
            <person name="Kellis M."/>
            <person name="Leatherwood J."/>
            <person name="Levin H."/>
            <person name="Margalit H."/>
            <person name="Martienssen R."/>
            <person name="Nieduszynski C.A."/>
            <person name="Spatafora J.W."/>
            <person name="Friedman N."/>
            <person name="Dalgaard J.Z."/>
            <person name="Baumann P."/>
            <person name="Niki H."/>
            <person name="Regev A."/>
            <person name="Nusbaum C."/>
        </authorList>
    </citation>
    <scope>NUCLEOTIDE SEQUENCE [LARGE SCALE GENOMIC DNA]</scope>
    <source>
        <strain evidence="6">yFS275 / FY16936</strain>
    </source>
</reference>
<gene>
    <name evidence="5" type="primary">igo1</name>
    <name evidence="4" type="ORF">SJAG_03309</name>
</gene>
<dbReference type="Pfam" id="PF04667">
    <property type="entry name" value="Endosulfine"/>
    <property type="match status" value="1"/>
</dbReference>
<dbReference type="STRING" id="402676.B6K3W5"/>
<dbReference type="eggNOG" id="KOG4076">
    <property type="taxonomic scope" value="Eukaryota"/>
</dbReference>
<sequence>MSSDQTQKNVDINSLTSEEQKLYRLYGRLPQRKDFLVQKLKQGRKYFDSGDYALSKAGKASDTGITNVGKGIPSPETIPHLAPSASPKKDAAAASAHRKRRSDASAKEAAAGSLAFAPSPTPSSTVSSGEQTPTQRKNGN</sequence>
<accession>B6K3W5</accession>
<dbReference type="GO" id="GO:1900237">
    <property type="term" value="P:positive regulation of induction of conjugation with cellular fusion"/>
    <property type="evidence" value="ECO:0007669"/>
    <property type="project" value="EnsemblFungi"/>
</dbReference>
<evidence type="ECO:0000256" key="2">
    <source>
        <dbReference type="RuleBase" id="RU363120"/>
    </source>
</evidence>
<comment type="similarity">
    <text evidence="1 2">Belongs to the endosulfine family.</text>
</comment>
<dbReference type="GO" id="GO:0035556">
    <property type="term" value="P:intracellular signal transduction"/>
    <property type="evidence" value="ECO:0007669"/>
    <property type="project" value="EnsemblFungi"/>
</dbReference>
<dbReference type="InterPro" id="IPR006760">
    <property type="entry name" value="Endosulphine"/>
</dbReference>
<dbReference type="OrthoDB" id="420076at2759"/>
<dbReference type="GeneID" id="7052476"/>
<dbReference type="AlphaFoldDB" id="B6K3W5"/>
<evidence type="ECO:0000313" key="4">
    <source>
        <dbReference type="EMBL" id="EEB08172.1"/>
    </source>
</evidence>
<evidence type="ECO:0000313" key="5">
    <source>
        <dbReference type="JaponicusDB" id="SJAG_03309"/>
    </source>
</evidence>
<keyword evidence="6" id="KW-1185">Reference proteome</keyword>
<organism evidence="4 6">
    <name type="scientific">Schizosaccharomyces japonicus (strain yFS275 / FY16936)</name>
    <name type="common">Fission yeast</name>
    <dbReference type="NCBI Taxonomy" id="402676"/>
    <lineage>
        <taxon>Eukaryota</taxon>
        <taxon>Fungi</taxon>
        <taxon>Dikarya</taxon>
        <taxon>Ascomycota</taxon>
        <taxon>Taphrinomycotina</taxon>
        <taxon>Schizosaccharomycetes</taxon>
        <taxon>Schizosaccharomycetales</taxon>
        <taxon>Schizosaccharomycetaceae</taxon>
        <taxon>Schizosaccharomyces</taxon>
    </lineage>
</organism>
<dbReference type="GO" id="GO:0004865">
    <property type="term" value="F:protein serine/threonine phosphatase inhibitor activity"/>
    <property type="evidence" value="ECO:0007669"/>
    <property type="project" value="EnsemblFungi"/>
</dbReference>
<evidence type="ECO:0000256" key="3">
    <source>
        <dbReference type="SAM" id="MobiDB-lite"/>
    </source>
</evidence>
<dbReference type="HOGENOM" id="CLU_101493_2_0_1"/>
<feature type="region of interest" description="Disordered" evidence="3">
    <location>
        <begin position="54"/>
        <end position="140"/>
    </location>
</feature>
<dbReference type="JaponicusDB" id="SJAG_03309">
    <property type="gene designation" value="igo1"/>
</dbReference>
<dbReference type="EMBL" id="KE651167">
    <property type="protein sequence ID" value="EEB08172.1"/>
    <property type="molecule type" value="Genomic_DNA"/>
</dbReference>